<dbReference type="Gene3D" id="1.10.1760.20">
    <property type="match status" value="1"/>
</dbReference>
<gene>
    <name evidence="2" type="ORF">F130042H8_17300</name>
</gene>
<feature type="transmembrane region" description="Helical" evidence="1">
    <location>
        <begin position="78"/>
        <end position="98"/>
    </location>
</feature>
<dbReference type="RefSeq" id="WP_176253429.1">
    <property type="nucleotide sequence ID" value="NZ_BAABXL010000001.1"/>
</dbReference>
<dbReference type="Proteomes" id="UP001600894">
    <property type="component" value="Unassembled WGS sequence"/>
</dbReference>
<dbReference type="InterPro" id="IPR024529">
    <property type="entry name" value="ECF_trnsprt_substrate-spec"/>
</dbReference>
<feature type="transmembrane region" description="Helical" evidence="1">
    <location>
        <begin position="42"/>
        <end position="66"/>
    </location>
</feature>
<evidence type="ECO:0000313" key="2">
    <source>
        <dbReference type="EMBL" id="GAA6268670.1"/>
    </source>
</evidence>
<accession>A0ABQ0AXB0</accession>
<feature type="transmembrane region" description="Helical" evidence="1">
    <location>
        <begin position="151"/>
        <end position="169"/>
    </location>
</feature>
<feature type="transmembrane region" description="Helical" evidence="1">
    <location>
        <begin position="12"/>
        <end position="30"/>
    </location>
</feature>
<keyword evidence="3" id="KW-1185">Reference proteome</keyword>
<reference evidence="2 3" key="1">
    <citation type="submission" date="2024-04" db="EMBL/GenBank/DDBJ databases">
        <title>Defined microbial consortia suppress multidrug-resistant proinflammatory Enterobacteriaceae via ecological control.</title>
        <authorList>
            <person name="Furuichi M."/>
            <person name="Kawaguchi T."/>
            <person name="Pust M."/>
            <person name="Yasuma K."/>
            <person name="Plichta D."/>
            <person name="Hasegawa N."/>
            <person name="Ohya T."/>
            <person name="Bhattarai S."/>
            <person name="Sasajima S."/>
            <person name="Aoto Y."/>
            <person name="Tuganbaev T."/>
            <person name="Yaginuma M."/>
            <person name="Ueda M."/>
            <person name="Okahashi N."/>
            <person name="Amafuji K."/>
            <person name="Kiridooshi Y."/>
            <person name="Sugita K."/>
            <person name="Strazar M."/>
            <person name="Skelly A."/>
            <person name="Suda W."/>
            <person name="Hattori M."/>
            <person name="Nakamoto N."/>
            <person name="Caballero S."/>
            <person name="Norman J."/>
            <person name="Olle B."/>
            <person name="Tanoue T."/>
            <person name="Arita M."/>
            <person name="Bucci V."/>
            <person name="Atarashi K."/>
            <person name="Xavier R."/>
            <person name="Honda K."/>
        </authorList>
    </citation>
    <scope>NUCLEOTIDE SEQUENCE [LARGE SCALE GENOMIC DNA]</scope>
    <source>
        <strain evidence="3">f13</strain>
    </source>
</reference>
<keyword evidence="1" id="KW-0472">Membrane</keyword>
<proteinExistence type="predicted"/>
<sequence>MTERFSTKNMAGAALFLALGIVLPFFTGQIPTIGSMLLPMHIPVLICGYVCGWQWGLTVGLIVPLLRSVMFGMPPMMPVAAAMAFELAAYGAITGILYEKLEKNMVSIYVSLIGAMIGGRIVWGVVSMVLYGIMGNAFSVKIFLSGALLKAVPGIVLQIVLIPVIIVALRKAKVIK</sequence>
<evidence type="ECO:0000256" key="1">
    <source>
        <dbReference type="SAM" id="Phobius"/>
    </source>
</evidence>
<comment type="caution">
    <text evidence="2">The sequence shown here is derived from an EMBL/GenBank/DDBJ whole genome shotgun (WGS) entry which is preliminary data.</text>
</comment>
<dbReference type="Pfam" id="PF12822">
    <property type="entry name" value="ECF_trnsprt"/>
    <property type="match status" value="1"/>
</dbReference>
<feature type="transmembrane region" description="Helical" evidence="1">
    <location>
        <begin position="110"/>
        <end position="131"/>
    </location>
</feature>
<dbReference type="EMBL" id="BAABXL010000001">
    <property type="protein sequence ID" value="GAA6268670.1"/>
    <property type="molecule type" value="Genomic_DNA"/>
</dbReference>
<keyword evidence="1" id="KW-1133">Transmembrane helix</keyword>
<keyword evidence="1" id="KW-0812">Transmembrane</keyword>
<organism evidence="2 3">
    <name type="scientific">Enterocloster alcoholdehydrogenati</name>
    <dbReference type="NCBI Taxonomy" id="2547410"/>
    <lineage>
        <taxon>Bacteria</taxon>
        <taxon>Bacillati</taxon>
        <taxon>Bacillota</taxon>
        <taxon>Clostridia</taxon>
        <taxon>Lachnospirales</taxon>
        <taxon>Lachnospiraceae</taxon>
        <taxon>Enterocloster</taxon>
    </lineage>
</organism>
<protein>
    <submittedName>
        <fullName evidence="2">ECF transporter S component</fullName>
    </submittedName>
</protein>
<evidence type="ECO:0000313" key="3">
    <source>
        <dbReference type="Proteomes" id="UP001600894"/>
    </source>
</evidence>
<name>A0ABQ0AXB0_9FIRM</name>